<organism evidence="9 10">
    <name type="scientific">Marinilabilia salmonicolor</name>
    <dbReference type="NCBI Taxonomy" id="989"/>
    <lineage>
        <taxon>Bacteria</taxon>
        <taxon>Pseudomonadati</taxon>
        <taxon>Bacteroidota</taxon>
        <taxon>Bacteroidia</taxon>
        <taxon>Marinilabiliales</taxon>
        <taxon>Marinilabiliaceae</taxon>
        <taxon>Marinilabilia</taxon>
    </lineage>
</organism>
<dbReference type="PROSITE" id="PS00608">
    <property type="entry name" value="GLYCOSYL_HYDROL_F2_2"/>
    <property type="match status" value="1"/>
</dbReference>
<accession>A0A2T0XIW0</accession>
<dbReference type="InterPro" id="IPR017853">
    <property type="entry name" value="GH"/>
</dbReference>
<dbReference type="Pfam" id="PF02837">
    <property type="entry name" value="Glyco_hydro_2_N"/>
    <property type="match status" value="1"/>
</dbReference>
<dbReference type="AlphaFoldDB" id="A0A2T0XIW0"/>
<dbReference type="InterPro" id="IPR006102">
    <property type="entry name" value="Ig-like_GH2"/>
</dbReference>
<dbReference type="Gene3D" id="2.60.40.10">
    <property type="entry name" value="Immunoglobulins"/>
    <property type="match status" value="3"/>
</dbReference>
<evidence type="ECO:0000259" key="6">
    <source>
        <dbReference type="Pfam" id="PF02837"/>
    </source>
</evidence>
<evidence type="ECO:0000256" key="2">
    <source>
        <dbReference type="ARBA" id="ARBA00022801"/>
    </source>
</evidence>
<dbReference type="RefSeq" id="WP_106153361.1">
    <property type="nucleotide sequence ID" value="NZ_PVTS01000009.1"/>
</dbReference>
<protein>
    <submittedName>
        <fullName evidence="9">Uncharacterized protein DUF4982</fullName>
    </submittedName>
</protein>
<comment type="caution">
    <text evidence="9">The sequence shown here is derived from an EMBL/GenBank/DDBJ whole genome shotgun (WGS) entry which is preliminary data.</text>
</comment>
<dbReference type="InterPro" id="IPR032311">
    <property type="entry name" value="DUF4982"/>
</dbReference>
<dbReference type="InterPro" id="IPR006104">
    <property type="entry name" value="Glyco_hydro_2_N"/>
</dbReference>
<feature type="domain" description="Glycoside hydrolase family 2 immunoglobulin-like beta-sandwich" evidence="4">
    <location>
        <begin position="179"/>
        <end position="290"/>
    </location>
</feature>
<evidence type="ECO:0000313" key="9">
    <source>
        <dbReference type="EMBL" id="RCW38889.1"/>
    </source>
</evidence>
<dbReference type="GO" id="GO:0004553">
    <property type="term" value="F:hydrolase activity, hydrolyzing O-glycosyl compounds"/>
    <property type="evidence" value="ECO:0007669"/>
    <property type="project" value="InterPro"/>
</dbReference>
<evidence type="ECO:0000256" key="3">
    <source>
        <dbReference type="ARBA" id="ARBA00023295"/>
    </source>
</evidence>
<keyword evidence="3" id="KW-0326">Glycosidase</keyword>
<comment type="similarity">
    <text evidence="1">Belongs to the glycosyl hydrolase 2 family.</text>
</comment>
<dbReference type="InterPro" id="IPR006101">
    <property type="entry name" value="Glyco_hydro_2"/>
</dbReference>
<dbReference type="InterPro" id="IPR040605">
    <property type="entry name" value="Glyco_hydro2_dom5"/>
</dbReference>
<name>A0A2T0XIW0_9BACT</name>
<feature type="domain" description="Glycoside hydrolase family 2" evidence="8">
    <location>
        <begin position="712"/>
        <end position="797"/>
    </location>
</feature>
<proteinExistence type="inferred from homology"/>
<dbReference type="OrthoDB" id="9801077at2"/>
<evidence type="ECO:0000313" key="10">
    <source>
        <dbReference type="Proteomes" id="UP000252733"/>
    </source>
</evidence>
<dbReference type="InterPro" id="IPR023232">
    <property type="entry name" value="Glyco_hydro_2_AS"/>
</dbReference>
<dbReference type="InterPro" id="IPR051913">
    <property type="entry name" value="GH2_Domain-Containing"/>
</dbReference>
<dbReference type="Proteomes" id="UP000252733">
    <property type="component" value="Unassembled WGS sequence"/>
</dbReference>
<dbReference type="Pfam" id="PF18565">
    <property type="entry name" value="Glyco_hydro2_C5"/>
    <property type="match status" value="1"/>
</dbReference>
<dbReference type="Pfam" id="PF02836">
    <property type="entry name" value="Glyco_hydro_2_C"/>
    <property type="match status" value="1"/>
</dbReference>
<dbReference type="Gene3D" id="3.20.20.80">
    <property type="entry name" value="Glycosidases"/>
    <property type="match status" value="1"/>
</dbReference>
<evidence type="ECO:0000259" key="8">
    <source>
        <dbReference type="Pfam" id="PF18565"/>
    </source>
</evidence>
<dbReference type="SUPFAM" id="SSF51445">
    <property type="entry name" value="(Trans)glycosidases"/>
    <property type="match status" value="1"/>
</dbReference>
<evidence type="ECO:0000259" key="5">
    <source>
        <dbReference type="Pfam" id="PF02836"/>
    </source>
</evidence>
<gene>
    <name evidence="9" type="ORF">DFO77_10243</name>
</gene>
<evidence type="ECO:0000259" key="7">
    <source>
        <dbReference type="Pfam" id="PF16355"/>
    </source>
</evidence>
<dbReference type="Pfam" id="PF16355">
    <property type="entry name" value="DUF4982"/>
    <property type="match status" value="1"/>
</dbReference>
<reference evidence="9 10" key="1">
    <citation type="submission" date="2018-07" db="EMBL/GenBank/DDBJ databases">
        <title>Freshwater and sediment microbial communities from various areas in North America, analyzing microbe dynamics in response to fracking.</title>
        <authorList>
            <person name="Lamendella R."/>
        </authorList>
    </citation>
    <scope>NUCLEOTIDE SEQUENCE [LARGE SCALE GENOMIC DNA]</scope>
    <source>
        <strain evidence="9 10">160A</strain>
    </source>
</reference>
<dbReference type="EMBL" id="QPIZ01000002">
    <property type="protein sequence ID" value="RCW38889.1"/>
    <property type="molecule type" value="Genomic_DNA"/>
</dbReference>
<evidence type="ECO:0000256" key="1">
    <source>
        <dbReference type="ARBA" id="ARBA00007401"/>
    </source>
</evidence>
<feature type="domain" description="DUF4982" evidence="7">
    <location>
        <begin position="627"/>
        <end position="685"/>
    </location>
</feature>
<dbReference type="Pfam" id="PF00703">
    <property type="entry name" value="Glyco_hydro_2"/>
    <property type="match status" value="1"/>
</dbReference>
<dbReference type="Gene3D" id="2.60.120.260">
    <property type="entry name" value="Galactose-binding domain-like"/>
    <property type="match status" value="1"/>
</dbReference>
<dbReference type="PRINTS" id="PR00132">
    <property type="entry name" value="GLHYDRLASE2"/>
</dbReference>
<dbReference type="GO" id="GO:0005975">
    <property type="term" value="P:carbohydrate metabolic process"/>
    <property type="evidence" value="ECO:0007669"/>
    <property type="project" value="InterPro"/>
</dbReference>
<keyword evidence="10" id="KW-1185">Reference proteome</keyword>
<dbReference type="SUPFAM" id="SSF49303">
    <property type="entry name" value="beta-Galactosidase/glucuronidase domain"/>
    <property type="match status" value="1"/>
</dbReference>
<dbReference type="SUPFAM" id="SSF49785">
    <property type="entry name" value="Galactose-binding domain-like"/>
    <property type="match status" value="1"/>
</dbReference>
<dbReference type="InterPro" id="IPR008979">
    <property type="entry name" value="Galactose-bd-like_sf"/>
</dbReference>
<dbReference type="InterPro" id="IPR036156">
    <property type="entry name" value="Beta-gal/glucu_dom_sf"/>
</dbReference>
<dbReference type="PANTHER" id="PTHR42732:SF1">
    <property type="entry name" value="BETA-MANNOSIDASE"/>
    <property type="match status" value="1"/>
</dbReference>
<dbReference type="InterPro" id="IPR013783">
    <property type="entry name" value="Ig-like_fold"/>
</dbReference>
<feature type="domain" description="Glycoside hydrolase family 2 catalytic" evidence="5">
    <location>
        <begin position="297"/>
        <end position="486"/>
    </location>
</feature>
<dbReference type="PANTHER" id="PTHR42732">
    <property type="entry name" value="BETA-GALACTOSIDASE"/>
    <property type="match status" value="1"/>
</dbReference>
<keyword evidence="2" id="KW-0378">Hydrolase</keyword>
<feature type="domain" description="Glycosyl hydrolases family 2 sugar binding" evidence="6">
    <location>
        <begin position="29"/>
        <end position="174"/>
    </location>
</feature>
<evidence type="ECO:0000259" key="4">
    <source>
        <dbReference type="Pfam" id="PF00703"/>
    </source>
</evidence>
<dbReference type="InterPro" id="IPR006103">
    <property type="entry name" value="Glyco_hydro_2_cat"/>
</dbReference>
<sequence length="803" mass="90878">MKQVVSFLMFLIYSSLVIGQVSFGEPERINSNWKFNKGDTEQAALESFDDSDWRTVDLPHDWSVEGPYSPHNASATGYLPGGIAWYRKNIEIPESEQGQKVYIYFEGIYRNGEVFINGKSLGIRPNGYISYLYDLTPFLRFGGKNTLAVRVDHSKSIDSRWYTGSGIYRDVYLVYANPVHISQWGVFYQTKMMNKNTSIVNLETSITNTTSQLQTLTVKQELFDNEDQLVASSSGELTVDNGSSGKVNQVLTVKKPSLWSVDNPNLYKLKTTVFNGQEFIDQTTTRVGIRTLDFDSDKGFALNGDNMKVKGVCLHHDAGVLGSAVPEEVWKRRLIKLKELGVNAIRTSHNPQAPVLYDLCDELGLLVLNEAFDEWEFPKKKWVEGWNVGEPAFQGSYEFFEEWGETDLRDMVLRDRNHPSVFMWSIGNEVDYPNDPYSHPVLDEASIQQQHTRGYQPDQPDANRLGGIAKRLASVVREHDPSRPVTAGLAGPVMSNKTDYPGALDVVGYNYTERRYDQDHEAYPNRVLYGSENRHDYEAWKAVRDNDFIFGQFLWTGINYLGEAFRWPSRGFTTGLLDLAGFVKPRGYYRKSLWTKEPMIYVGAYPAARGGHGSLIDAPHFWNFEVGDTIRVVSYTNCESAILYLNGEEIGHEKSRDQETGVIFWDVVYAPGNLEVTGLNNGEEMVSDNIETSRRPAAIEARLWNEKPVVSGDVLQIEIQIVDENGEDVFLADNQITCNIEGPAKLLGLESSDHSDMGNYNDNRQRVFQGRMIAYIKAEDKGNVNVSFSSPWLGSDYVEFTIE</sequence>